<keyword evidence="1" id="KW-1133">Transmembrane helix</keyword>
<proteinExistence type="predicted"/>
<reference evidence="3" key="1">
    <citation type="submission" date="2016-08" db="EMBL/GenBank/DDBJ databases">
        <authorList>
            <person name="Seilhamer J.J."/>
        </authorList>
    </citation>
    <scope>NUCLEOTIDE SEQUENCE</scope>
    <source>
        <strain evidence="3">86-1</strain>
    </source>
</reference>
<dbReference type="Pfam" id="PF00892">
    <property type="entry name" value="EamA"/>
    <property type="match status" value="2"/>
</dbReference>
<dbReference type="InterPro" id="IPR037185">
    <property type="entry name" value="EmrE-like"/>
</dbReference>
<protein>
    <recommendedName>
        <fullName evidence="2">EamA domain-containing protein</fullName>
    </recommendedName>
</protein>
<dbReference type="PANTHER" id="PTHR22911:SF79">
    <property type="entry name" value="MOBA-LIKE NTP TRANSFERASE DOMAIN-CONTAINING PROTEIN"/>
    <property type="match status" value="1"/>
</dbReference>
<feature type="transmembrane region" description="Helical" evidence="1">
    <location>
        <begin position="108"/>
        <end position="129"/>
    </location>
</feature>
<feature type="transmembrane region" description="Helical" evidence="1">
    <location>
        <begin position="52"/>
        <end position="69"/>
    </location>
</feature>
<evidence type="ECO:0000256" key="1">
    <source>
        <dbReference type="SAM" id="Phobius"/>
    </source>
</evidence>
<dbReference type="EMBL" id="FMJC01000001">
    <property type="protein sequence ID" value="SCM70084.1"/>
    <property type="molecule type" value="Genomic_DNA"/>
</dbReference>
<dbReference type="PANTHER" id="PTHR22911">
    <property type="entry name" value="ACYL-MALONYL CONDENSING ENZYME-RELATED"/>
    <property type="match status" value="1"/>
</dbReference>
<evidence type="ECO:0000313" key="3">
    <source>
        <dbReference type="EMBL" id="SCM70084.1"/>
    </source>
</evidence>
<organism evidence="3">
    <name type="scientific">uncultured Desulfovibrio sp</name>
    <dbReference type="NCBI Taxonomy" id="167968"/>
    <lineage>
        <taxon>Bacteria</taxon>
        <taxon>Pseudomonadati</taxon>
        <taxon>Thermodesulfobacteriota</taxon>
        <taxon>Desulfovibrionia</taxon>
        <taxon>Desulfovibrionales</taxon>
        <taxon>Desulfovibrionaceae</taxon>
        <taxon>Desulfovibrio</taxon>
        <taxon>environmental samples</taxon>
    </lineage>
</organism>
<feature type="transmembrane region" description="Helical" evidence="1">
    <location>
        <begin position="21"/>
        <end position="46"/>
    </location>
</feature>
<dbReference type="AlphaFoldDB" id="A0A212KXQ8"/>
<sequence length="301" mass="33278">MQKDGTVGDLMLQVNPQDSGYVWILFAAFFWSLLGVASKFCIAGGLLPLETAFWRAAIGCLCFIIHAAITGSWRVNIRDALLFMLFGLWGTAVFFAAVQISIKFSGGGTAVVLLYTAPVWVAFFSRLLFKEQITKRKILAIGIALCGTALVCFTGGSIPGEASIMGILFGLLAGFCYATHYPFYRWWQTRYSTAAIYAYMLLGGCIALGFFEPIHITHSLDIWAWLIVLGFLTCYLAYFCYGMGLKRISLVRAAVTCHLEPVLGTLWVWLFWDENFTPLGWLGCALVLGAVLLLTTDKSKE</sequence>
<dbReference type="Gene3D" id="1.10.3730.20">
    <property type="match status" value="1"/>
</dbReference>
<feature type="domain" description="EamA" evidence="2">
    <location>
        <begin position="165"/>
        <end position="295"/>
    </location>
</feature>
<feature type="transmembrane region" description="Helical" evidence="1">
    <location>
        <begin position="253"/>
        <end position="272"/>
    </location>
</feature>
<feature type="transmembrane region" description="Helical" evidence="1">
    <location>
        <begin position="164"/>
        <end position="184"/>
    </location>
</feature>
<feature type="transmembrane region" description="Helical" evidence="1">
    <location>
        <begin position="138"/>
        <end position="158"/>
    </location>
</feature>
<gene>
    <name evidence="3" type="ORF">KL86DES1_10176</name>
</gene>
<keyword evidence="1" id="KW-0812">Transmembrane</keyword>
<dbReference type="InterPro" id="IPR000620">
    <property type="entry name" value="EamA_dom"/>
</dbReference>
<dbReference type="SUPFAM" id="SSF103481">
    <property type="entry name" value="Multidrug resistance efflux transporter EmrE"/>
    <property type="match status" value="2"/>
</dbReference>
<feature type="transmembrane region" description="Helical" evidence="1">
    <location>
        <begin position="81"/>
        <end position="102"/>
    </location>
</feature>
<feature type="transmembrane region" description="Helical" evidence="1">
    <location>
        <begin position="222"/>
        <end position="241"/>
    </location>
</feature>
<feature type="domain" description="EamA" evidence="2">
    <location>
        <begin position="19"/>
        <end position="151"/>
    </location>
</feature>
<accession>A0A212KXQ8</accession>
<feature type="transmembrane region" description="Helical" evidence="1">
    <location>
        <begin position="196"/>
        <end position="216"/>
    </location>
</feature>
<dbReference type="RefSeq" id="WP_232088383.1">
    <property type="nucleotide sequence ID" value="NZ_LT608333.1"/>
</dbReference>
<evidence type="ECO:0000259" key="2">
    <source>
        <dbReference type="Pfam" id="PF00892"/>
    </source>
</evidence>
<keyword evidence="1" id="KW-0472">Membrane</keyword>
<dbReference type="GO" id="GO:0016020">
    <property type="term" value="C:membrane"/>
    <property type="evidence" value="ECO:0007669"/>
    <property type="project" value="InterPro"/>
</dbReference>
<name>A0A212KXQ8_9BACT</name>
<feature type="transmembrane region" description="Helical" evidence="1">
    <location>
        <begin position="278"/>
        <end position="296"/>
    </location>
</feature>